<proteinExistence type="predicted"/>
<evidence type="ECO:0000313" key="1">
    <source>
        <dbReference type="EMBL" id="BBX32557.1"/>
    </source>
</evidence>
<name>A0AAI8TTW4_MYCME</name>
<accession>A0AAI8TTW4</accession>
<reference evidence="2" key="3">
    <citation type="submission" date="2023-03" db="EMBL/GenBank/DDBJ databases">
        <title>Draft genome sequence of a Mycolicibacterium mageritense strain H4_3_1 isolated from a hybrid biological-inorganic system reactor.</title>
        <authorList>
            <person name="Feng X."/>
            <person name="Kazama D."/>
            <person name="Sato K."/>
            <person name="Kobayashi H."/>
        </authorList>
    </citation>
    <scope>NUCLEOTIDE SEQUENCE</scope>
    <source>
        <strain evidence="2">H4_3_1</strain>
    </source>
</reference>
<sequence>MANRSPFDEFDWEILRYVVDWAPYGGPHEEDILPRFGMDAQRLNTRFVELVTALSHHHSIVLTERQQRLLARARELVPSTSSRTRSHTRGIAGSARNAGVAFGLSPDDGRWTMRHGLWFWKQQAKHRS</sequence>
<reference evidence="1" key="2">
    <citation type="submission" date="2020-02" db="EMBL/GenBank/DDBJ databases">
        <authorList>
            <person name="Matsumoto Y."/>
            <person name="Motooka D."/>
            <person name="Nakamura S."/>
        </authorList>
    </citation>
    <scope>NUCLEOTIDE SEQUENCE</scope>
    <source>
        <strain evidence="1">JCM 12375</strain>
    </source>
</reference>
<evidence type="ECO:0000313" key="2">
    <source>
        <dbReference type="EMBL" id="BDY28774.1"/>
    </source>
</evidence>
<reference evidence="1 3" key="1">
    <citation type="journal article" date="2019" name="Emerg. Microbes Infect.">
        <title>Comprehensive subspecies identification of 175 nontuberculous mycobacteria species based on 7547 genomic profiles.</title>
        <authorList>
            <person name="Matsumoto Y."/>
            <person name="Kinjo T."/>
            <person name="Motooka D."/>
            <person name="Nabeya D."/>
            <person name="Jung N."/>
            <person name="Uechi K."/>
            <person name="Horii T."/>
            <person name="Iida T."/>
            <person name="Fujita J."/>
            <person name="Nakamura S."/>
        </authorList>
    </citation>
    <scope>NUCLEOTIDE SEQUENCE [LARGE SCALE GENOMIC DNA]</scope>
    <source>
        <strain evidence="1 3">JCM 12375</strain>
    </source>
</reference>
<evidence type="ECO:0000313" key="4">
    <source>
        <dbReference type="Proteomes" id="UP001241092"/>
    </source>
</evidence>
<organism evidence="2 4">
    <name type="scientific">Mycolicibacterium mageritense</name>
    <name type="common">Mycobacterium mageritense</name>
    <dbReference type="NCBI Taxonomy" id="53462"/>
    <lineage>
        <taxon>Bacteria</taxon>
        <taxon>Bacillati</taxon>
        <taxon>Actinomycetota</taxon>
        <taxon>Actinomycetes</taxon>
        <taxon>Mycobacteriales</taxon>
        <taxon>Mycobacteriaceae</taxon>
        <taxon>Mycolicibacterium</taxon>
    </lineage>
</organism>
<dbReference type="Proteomes" id="UP000465622">
    <property type="component" value="Chromosome"/>
</dbReference>
<dbReference type="AlphaFoldDB" id="A0AAI8TTW4"/>
<dbReference type="EMBL" id="AP027452">
    <property type="protein sequence ID" value="BDY28774.1"/>
    <property type="molecule type" value="Genomic_DNA"/>
</dbReference>
<dbReference type="Proteomes" id="UP001241092">
    <property type="component" value="Chromosome"/>
</dbReference>
<protein>
    <recommendedName>
        <fullName evidence="5">DUF3263 domain-containing protein</fullName>
    </recommendedName>
</protein>
<gene>
    <name evidence="2" type="ORF">hbim_02710</name>
    <name evidence="1" type="ORF">MMAGJ_18390</name>
</gene>
<dbReference type="EMBL" id="AP022567">
    <property type="protein sequence ID" value="BBX32557.1"/>
    <property type="molecule type" value="Genomic_DNA"/>
</dbReference>
<keyword evidence="3" id="KW-1185">Reference proteome</keyword>
<evidence type="ECO:0008006" key="5">
    <source>
        <dbReference type="Google" id="ProtNLM"/>
    </source>
</evidence>
<evidence type="ECO:0000313" key="3">
    <source>
        <dbReference type="Proteomes" id="UP000465622"/>
    </source>
</evidence>